<sequence length="125" mass="13291">MIPLLLLLPTTALALGDIWCQSGGRKGFTPTQCDLQTLECYKFVCMEARGDDADFTSRGCGVSLTTTATGLPNESCYQSMSICETLGGKGECHICSNKHLCNAVALPSTLSITVVATVIITILRL</sequence>
<keyword evidence="1" id="KW-0732">Signal</keyword>
<evidence type="ECO:0000313" key="3">
    <source>
        <dbReference type="Proteomes" id="UP001432322"/>
    </source>
</evidence>
<dbReference type="Proteomes" id="UP001432322">
    <property type="component" value="Unassembled WGS sequence"/>
</dbReference>
<protein>
    <submittedName>
        <fullName evidence="2">Uncharacterized protein</fullName>
    </submittedName>
</protein>
<feature type="signal peptide" evidence="1">
    <location>
        <begin position="1"/>
        <end position="16"/>
    </location>
</feature>
<reference evidence="2" key="1">
    <citation type="submission" date="2023-10" db="EMBL/GenBank/DDBJ databases">
        <title>Genome assembly of Pristionchus species.</title>
        <authorList>
            <person name="Yoshida K."/>
            <person name="Sommer R.J."/>
        </authorList>
    </citation>
    <scope>NUCLEOTIDE SEQUENCE</scope>
    <source>
        <strain evidence="2">RS5133</strain>
    </source>
</reference>
<proteinExistence type="predicted"/>
<evidence type="ECO:0000313" key="2">
    <source>
        <dbReference type="EMBL" id="GMT33324.1"/>
    </source>
</evidence>
<gene>
    <name evidence="2" type="ORF">PFISCL1PPCAC_24621</name>
</gene>
<organism evidence="2 3">
    <name type="scientific">Pristionchus fissidentatus</name>
    <dbReference type="NCBI Taxonomy" id="1538716"/>
    <lineage>
        <taxon>Eukaryota</taxon>
        <taxon>Metazoa</taxon>
        <taxon>Ecdysozoa</taxon>
        <taxon>Nematoda</taxon>
        <taxon>Chromadorea</taxon>
        <taxon>Rhabditida</taxon>
        <taxon>Rhabditina</taxon>
        <taxon>Diplogasteromorpha</taxon>
        <taxon>Diplogasteroidea</taxon>
        <taxon>Neodiplogasteridae</taxon>
        <taxon>Pristionchus</taxon>
    </lineage>
</organism>
<keyword evidence="3" id="KW-1185">Reference proteome</keyword>
<feature type="chain" id="PRO_5043719676" evidence="1">
    <location>
        <begin position="17"/>
        <end position="125"/>
    </location>
</feature>
<dbReference type="AlphaFoldDB" id="A0AAV5WUF7"/>
<comment type="caution">
    <text evidence="2">The sequence shown here is derived from an EMBL/GenBank/DDBJ whole genome shotgun (WGS) entry which is preliminary data.</text>
</comment>
<dbReference type="EMBL" id="BTSY01000006">
    <property type="protein sequence ID" value="GMT33324.1"/>
    <property type="molecule type" value="Genomic_DNA"/>
</dbReference>
<accession>A0AAV5WUF7</accession>
<evidence type="ECO:0000256" key="1">
    <source>
        <dbReference type="SAM" id="SignalP"/>
    </source>
</evidence>
<name>A0AAV5WUF7_9BILA</name>